<gene>
    <name evidence="2" type="ORF">BBI04_003350</name>
</gene>
<feature type="transmembrane region" description="Helical" evidence="1">
    <location>
        <begin position="6"/>
        <end position="28"/>
    </location>
</feature>
<protein>
    <submittedName>
        <fullName evidence="2">Uncharacterized protein</fullName>
    </submittedName>
</protein>
<dbReference type="Proteomes" id="UP000175993">
    <property type="component" value="Unassembled WGS sequence"/>
</dbReference>
<evidence type="ECO:0000313" key="2">
    <source>
        <dbReference type="EMBL" id="MUP03860.1"/>
    </source>
</evidence>
<proteinExistence type="predicted"/>
<sequence length="144" mass="16238">MTVAELIPWMPLIVACLTALAAFAGYAWNKKIDRKHALIEARRTAYRNYLSAFMAMSDSPERVEEIRRSFYQSEVELLVVGSDAVIKKVGKLSSFYAATNSDRWNRDASEVRRLVAEICKAMRADCFEASRLSTDEIQALVPIA</sequence>
<evidence type="ECO:0000256" key="1">
    <source>
        <dbReference type="SAM" id="Phobius"/>
    </source>
</evidence>
<keyword evidence="1" id="KW-0472">Membrane</keyword>
<dbReference type="RefSeq" id="WP_070163984.1">
    <property type="nucleotide sequence ID" value="NZ_CP118259.1"/>
</dbReference>
<name>A0ABD6GA11_AGRVI</name>
<dbReference type="AlphaFoldDB" id="A0ABD6GA11"/>
<organism evidence="2 3">
    <name type="scientific">Agrobacterium vitis</name>
    <name type="common">Rhizobium vitis</name>
    <dbReference type="NCBI Taxonomy" id="373"/>
    <lineage>
        <taxon>Bacteria</taxon>
        <taxon>Pseudomonadati</taxon>
        <taxon>Pseudomonadota</taxon>
        <taxon>Alphaproteobacteria</taxon>
        <taxon>Hyphomicrobiales</taxon>
        <taxon>Rhizobiaceae</taxon>
        <taxon>Rhizobium/Agrobacterium group</taxon>
        <taxon>Agrobacterium</taxon>
    </lineage>
</organism>
<keyword evidence="1" id="KW-0812">Transmembrane</keyword>
<dbReference type="EMBL" id="MBEV02000002">
    <property type="protein sequence ID" value="MUP03860.1"/>
    <property type="molecule type" value="Genomic_DNA"/>
</dbReference>
<reference evidence="2 3" key="1">
    <citation type="submission" date="2019-11" db="EMBL/GenBank/DDBJ databases">
        <title>Whole-genome sequencing of Allorhizobium vitis.</title>
        <authorList>
            <person name="Gan H.M."/>
            <person name="Savka M.A."/>
        </authorList>
    </citation>
    <scope>NUCLEOTIDE SEQUENCE [LARGE SCALE GENOMIC DNA]</scope>
    <source>
        <strain evidence="2 3">AB4</strain>
    </source>
</reference>
<evidence type="ECO:0000313" key="3">
    <source>
        <dbReference type="Proteomes" id="UP000175993"/>
    </source>
</evidence>
<accession>A0ABD6GA11</accession>
<keyword evidence="1" id="KW-1133">Transmembrane helix</keyword>
<comment type="caution">
    <text evidence="2">The sequence shown here is derived from an EMBL/GenBank/DDBJ whole genome shotgun (WGS) entry which is preliminary data.</text>
</comment>